<dbReference type="SUPFAM" id="SSF81301">
    <property type="entry name" value="Nucleotidyltransferase"/>
    <property type="match status" value="1"/>
</dbReference>
<name>W6S1S8_9CLOT</name>
<dbReference type="Pfam" id="PF04439">
    <property type="entry name" value="Adenyl_transf"/>
    <property type="match status" value="1"/>
</dbReference>
<keyword evidence="1" id="KW-0548">Nucleotidyltransferase</keyword>
<dbReference type="Proteomes" id="UP000019426">
    <property type="component" value="Chromosome M2/40_rep2"/>
</dbReference>
<protein>
    <submittedName>
        <fullName evidence="1">Putative adenylyltransferase</fullName>
    </submittedName>
</protein>
<reference evidence="1 2" key="1">
    <citation type="submission" date="2013-11" db="EMBL/GenBank/DDBJ databases">
        <title>Complete genome sequence of Clostridum sp. M2/40.</title>
        <authorList>
            <person name="Wibberg D."/>
            <person name="Puehler A."/>
            <person name="Schlueter A."/>
        </authorList>
    </citation>
    <scope>NUCLEOTIDE SEQUENCE [LARGE SCALE GENOMIC DNA]</scope>
    <source>
        <strain evidence="2">M2/40</strain>
    </source>
</reference>
<dbReference type="HOGENOM" id="CLU_076578_1_0_9"/>
<dbReference type="GO" id="GO:0016779">
    <property type="term" value="F:nucleotidyltransferase activity"/>
    <property type="evidence" value="ECO:0007669"/>
    <property type="project" value="UniProtKB-KW"/>
</dbReference>
<dbReference type="KEGG" id="clt:CM240_2727"/>
<dbReference type="PIRSF" id="PIRSF000812">
    <property type="entry name" value="AAD"/>
    <property type="match status" value="1"/>
</dbReference>
<evidence type="ECO:0000313" key="2">
    <source>
        <dbReference type="Proteomes" id="UP000019426"/>
    </source>
</evidence>
<dbReference type="Gene3D" id="1.20.120.330">
    <property type="entry name" value="Nucleotidyltransferases domain 2"/>
    <property type="match status" value="1"/>
</dbReference>
<keyword evidence="2" id="KW-1185">Reference proteome</keyword>
<dbReference type="RefSeq" id="WP_044040032.1">
    <property type="nucleotide sequence ID" value="NZ_HG917869.1"/>
</dbReference>
<dbReference type="Gene3D" id="3.30.460.10">
    <property type="entry name" value="Beta Polymerase, domain 2"/>
    <property type="match status" value="1"/>
</dbReference>
<dbReference type="PATRIC" id="fig|1216932.3.peg.2688"/>
<dbReference type="SUPFAM" id="SSF81631">
    <property type="entry name" value="PAP/OAS1 substrate-binding domain"/>
    <property type="match status" value="1"/>
</dbReference>
<evidence type="ECO:0000313" key="1">
    <source>
        <dbReference type="EMBL" id="CDM69844.1"/>
    </source>
</evidence>
<dbReference type="InterPro" id="IPR043519">
    <property type="entry name" value="NT_sf"/>
</dbReference>
<dbReference type="AlphaFoldDB" id="W6S1S8"/>
<proteinExistence type="predicted"/>
<dbReference type="EMBL" id="HG917869">
    <property type="protein sequence ID" value="CDM69844.1"/>
    <property type="molecule type" value="Genomic_DNA"/>
</dbReference>
<dbReference type="OrthoDB" id="9776406at2"/>
<dbReference type="eggNOG" id="ENOG502Z7S1">
    <property type="taxonomic scope" value="Bacteria"/>
</dbReference>
<dbReference type="STRING" id="1216932.CM240_2727"/>
<organism evidence="1 2">
    <name type="scientific">Clostridium bornimense</name>
    <dbReference type="NCBI Taxonomy" id="1216932"/>
    <lineage>
        <taxon>Bacteria</taxon>
        <taxon>Bacillati</taxon>
        <taxon>Bacillota</taxon>
        <taxon>Clostridia</taxon>
        <taxon>Eubacteriales</taxon>
        <taxon>Clostridiaceae</taxon>
        <taxon>Clostridium</taxon>
    </lineage>
</organism>
<dbReference type="InterPro" id="IPR007530">
    <property type="entry name" value="Aminoglycoside_adenylylTfrase"/>
</dbReference>
<sequence length="290" mass="34509">MRSEKEMYELILSIANNDKRIHAVYMNGSRVNKNIKSDIFQDYDIVYVVNETNSFIEDKKWIENFGEILYMQYPDESPYCHSNKEKSYGWLMQFADGNRIDLHVETIESAKENIFSDKLCKILLDKSDILPQIPEATDKDYWIKRPNKEEYVATCNEFWWCSNNIAKGLWRKEIPYIQDMANFIVRKQLEKMLSWKVGIITEFSVSVGKSAKYMYKWLDKTDWESYLATYLSSNIEEIWENVMRMCDLFENTAIFVGKELGYEYNSLEGRKAREFLKHVRQLSKDASEIY</sequence>
<accession>W6S1S8</accession>
<keyword evidence="1" id="KW-0808">Transferase</keyword>
<gene>
    <name evidence="1" type="ORF">CM240_2727</name>
</gene>